<dbReference type="InterPro" id="IPR051981">
    <property type="entry name" value="Glycosyltransf_32"/>
</dbReference>
<dbReference type="EMBL" id="JAJSOF020000011">
    <property type="protein sequence ID" value="KAJ4444021.1"/>
    <property type="molecule type" value="Genomic_DNA"/>
</dbReference>
<proteinExistence type="inferred from homology"/>
<feature type="transmembrane region" description="Helical" evidence="3">
    <location>
        <begin position="140"/>
        <end position="160"/>
    </location>
</feature>
<sequence length="490" mass="56510">MKLQRAHNLCVRFVSNVRKYDHITPSLEAIGWLKLDKKRNLHSLLFLFEILNSSIPSYLSSRFTYLSSHHNLNTRSRHETILTIPSHRTSSYSSSFTIAMRRLWNSLPASISDCRNKIQFKRKLTRHLVRVMKRRLKHKIIFVCALVFVLWINSFLYSHYQEARNDSTHEEVYNFPDIEMEPIRGRKNIIFLETLCAISPNEISSTGLLLTKRQACSIESAAKWNPSSTVHLLYTCSMNGGMEVTSSYIRQLFKYPNVKIWKLDIPEFLKGTPLEGWDFHGELELCTSMAARTWTWMSSLEELGGNYVGKENPQTLSSCVLSMSAEVIGHEVAKLCVEDTLKDFDGGSWNHNGTDLITKVLKQVCGVDKVSLNHSVPSNTAKLVKYQIRRTCMACYYTRSIVEKMSPETCRGFKILSTEVFTPIFYYQWKMLFRSTEIQEVMDLMNLSYGVHMWNFLSNEGNVNLLIQQPYGLLASHHCPLVYSNSDISF</sequence>
<reference evidence="5 6" key="1">
    <citation type="journal article" date="2022" name="Allergy">
        <title>Genome assembly and annotation of Periplaneta americana reveal a comprehensive cockroach allergen profile.</title>
        <authorList>
            <person name="Wang L."/>
            <person name="Xiong Q."/>
            <person name="Saelim N."/>
            <person name="Wang L."/>
            <person name="Nong W."/>
            <person name="Wan A.T."/>
            <person name="Shi M."/>
            <person name="Liu X."/>
            <person name="Cao Q."/>
            <person name="Hui J.H.L."/>
            <person name="Sookrung N."/>
            <person name="Leung T.F."/>
            <person name="Tungtrongchitr A."/>
            <person name="Tsui S.K.W."/>
        </authorList>
    </citation>
    <scope>NUCLEOTIDE SEQUENCE [LARGE SCALE GENOMIC DNA]</scope>
    <source>
        <strain evidence="5">PWHHKU_190912</strain>
    </source>
</reference>
<feature type="domain" description="Alpha 1,4-glycosyltransferase" evidence="4">
    <location>
        <begin position="329"/>
        <end position="374"/>
    </location>
</feature>
<evidence type="ECO:0000313" key="5">
    <source>
        <dbReference type="EMBL" id="KAJ4444021.1"/>
    </source>
</evidence>
<dbReference type="InterPro" id="IPR029044">
    <property type="entry name" value="Nucleotide-diphossugar_trans"/>
</dbReference>
<name>A0ABQ8TD46_PERAM</name>
<dbReference type="InterPro" id="IPR007652">
    <property type="entry name" value="A1-4-GlycosylTfrase_dom"/>
</dbReference>
<keyword evidence="3" id="KW-0812">Transmembrane</keyword>
<comment type="similarity">
    <text evidence="1">Belongs to the glycosyltransferase 32 family.</text>
</comment>
<dbReference type="PANTHER" id="PTHR12042">
    <property type="entry name" value="LACTOSYLCERAMIDE 4-ALPHA-GALACTOSYLTRANSFERASE ALPHA- 1,4-GALACTOSYLTRANSFERASE"/>
    <property type="match status" value="1"/>
</dbReference>
<comment type="caution">
    <text evidence="5">The sequence shown here is derived from an EMBL/GenBank/DDBJ whole genome shotgun (WGS) entry which is preliminary data.</text>
</comment>
<keyword evidence="3" id="KW-0472">Membrane</keyword>
<gene>
    <name evidence="5" type="ORF">ANN_05810</name>
</gene>
<keyword evidence="6" id="KW-1185">Reference proteome</keyword>
<evidence type="ECO:0000256" key="1">
    <source>
        <dbReference type="ARBA" id="ARBA00009003"/>
    </source>
</evidence>
<dbReference type="Pfam" id="PF04572">
    <property type="entry name" value="Gb3_synth"/>
    <property type="match status" value="2"/>
</dbReference>
<feature type="domain" description="Alpha 1,4-glycosyltransferase" evidence="4">
    <location>
        <begin position="379"/>
        <end position="485"/>
    </location>
</feature>
<protein>
    <recommendedName>
        <fullName evidence="4">Alpha 1,4-glycosyltransferase domain-containing protein</fullName>
    </recommendedName>
</protein>
<accession>A0ABQ8TD46</accession>
<keyword evidence="3" id="KW-1133">Transmembrane helix</keyword>
<evidence type="ECO:0000256" key="2">
    <source>
        <dbReference type="ARBA" id="ARBA00022679"/>
    </source>
</evidence>
<organism evidence="5 6">
    <name type="scientific">Periplaneta americana</name>
    <name type="common">American cockroach</name>
    <name type="synonym">Blatta americana</name>
    <dbReference type="NCBI Taxonomy" id="6978"/>
    <lineage>
        <taxon>Eukaryota</taxon>
        <taxon>Metazoa</taxon>
        <taxon>Ecdysozoa</taxon>
        <taxon>Arthropoda</taxon>
        <taxon>Hexapoda</taxon>
        <taxon>Insecta</taxon>
        <taxon>Pterygota</taxon>
        <taxon>Neoptera</taxon>
        <taxon>Polyneoptera</taxon>
        <taxon>Dictyoptera</taxon>
        <taxon>Blattodea</taxon>
        <taxon>Blattoidea</taxon>
        <taxon>Blattidae</taxon>
        <taxon>Blattinae</taxon>
        <taxon>Periplaneta</taxon>
    </lineage>
</organism>
<keyword evidence="2" id="KW-0808">Transferase</keyword>
<dbReference type="Proteomes" id="UP001148838">
    <property type="component" value="Unassembled WGS sequence"/>
</dbReference>
<dbReference type="SUPFAM" id="SSF53448">
    <property type="entry name" value="Nucleotide-diphospho-sugar transferases"/>
    <property type="match status" value="1"/>
</dbReference>
<dbReference type="PANTHER" id="PTHR12042:SF21">
    <property type="entry name" value="ALPHA1,4-GALACTOSYLTRANSFERASE 1-RELATED"/>
    <property type="match status" value="1"/>
</dbReference>
<evidence type="ECO:0000259" key="4">
    <source>
        <dbReference type="Pfam" id="PF04572"/>
    </source>
</evidence>
<evidence type="ECO:0000313" key="6">
    <source>
        <dbReference type="Proteomes" id="UP001148838"/>
    </source>
</evidence>
<evidence type="ECO:0000256" key="3">
    <source>
        <dbReference type="SAM" id="Phobius"/>
    </source>
</evidence>